<accession>A0AAV3RCC2</accession>
<comment type="caution">
    <text evidence="2">The sequence shown here is derived from an EMBL/GenBank/DDBJ whole genome shotgun (WGS) entry which is preliminary data.</text>
</comment>
<dbReference type="Gene3D" id="1.10.10.1210">
    <property type="entry name" value="MAGE homology domain, winged helix WH2 motif"/>
    <property type="match status" value="1"/>
</dbReference>
<evidence type="ECO:0000259" key="1">
    <source>
        <dbReference type="PROSITE" id="PS50838"/>
    </source>
</evidence>
<dbReference type="GO" id="GO:0005634">
    <property type="term" value="C:nucleus"/>
    <property type="evidence" value="ECO:0007669"/>
    <property type="project" value="TreeGrafter"/>
</dbReference>
<evidence type="ECO:0000313" key="2">
    <source>
        <dbReference type="EMBL" id="GAA0174022.1"/>
    </source>
</evidence>
<organism evidence="2 3">
    <name type="scientific">Lithospermum erythrorhizon</name>
    <name type="common">Purple gromwell</name>
    <name type="synonym">Lithospermum officinale var. erythrorhizon</name>
    <dbReference type="NCBI Taxonomy" id="34254"/>
    <lineage>
        <taxon>Eukaryota</taxon>
        <taxon>Viridiplantae</taxon>
        <taxon>Streptophyta</taxon>
        <taxon>Embryophyta</taxon>
        <taxon>Tracheophyta</taxon>
        <taxon>Spermatophyta</taxon>
        <taxon>Magnoliopsida</taxon>
        <taxon>eudicotyledons</taxon>
        <taxon>Gunneridae</taxon>
        <taxon>Pentapetalae</taxon>
        <taxon>asterids</taxon>
        <taxon>lamiids</taxon>
        <taxon>Boraginales</taxon>
        <taxon>Boraginaceae</taxon>
        <taxon>Boraginoideae</taxon>
        <taxon>Lithospermeae</taxon>
        <taxon>Lithospermum</taxon>
    </lineage>
</organism>
<dbReference type="InterPro" id="IPR041899">
    <property type="entry name" value="MAGE_WH2"/>
</dbReference>
<dbReference type="EMBL" id="BAABME010008870">
    <property type="protein sequence ID" value="GAA0174022.1"/>
    <property type="molecule type" value="Genomic_DNA"/>
</dbReference>
<dbReference type="InterPro" id="IPR037445">
    <property type="entry name" value="MAGE"/>
</dbReference>
<dbReference type="Proteomes" id="UP001454036">
    <property type="component" value="Unassembled WGS sequence"/>
</dbReference>
<evidence type="ECO:0000313" key="3">
    <source>
        <dbReference type="Proteomes" id="UP001454036"/>
    </source>
</evidence>
<proteinExistence type="predicted"/>
<dbReference type="PROSITE" id="PS50838">
    <property type="entry name" value="MAGE"/>
    <property type="match status" value="1"/>
</dbReference>
<dbReference type="AlphaFoldDB" id="A0AAV3RCC2"/>
<name>A0AAV3RCC2_LITER</name>
<feature type="domain" description="MAGE" evidence="1">
    <location>
        <begin position="64"/>
        <end position="224"/>
    </location>
</feature>
<dbReference type="InterPro" id="IPR041898">
    <property type="entry name" value="MAGE_WH1"/>
</dbReference>
<gene>
    <name evidence="2" type="ORF">LIER_27499</name>
</gene>
<reference evidence="2 3" key="1">
    <citation type="submission" date="2024-01" db="EMBL/GenBank/DDBJ databases">
        <title>The complete chloroplast genome sequence of Lithospermum erythrorhizon: insights into the phylogenetic relationship among Boraginaceae species and the maternal lineages of purple gromwells.</title>
        <authorList>
            <person name="Okada T."/>
            <person name="Watanabe K."/>
        </authorList>
    </citation>
    <scope>NUCLEOTIDE SEQUENCE [LARGE SCALE GENOMIC DNA]</scope>
</reference>
<dbReference type="InterPro" id="IPR002190">
    <property type="entry name" value="MHD_dom"/>
</dbReference>
<dbReference type="Pfam" id="PF01454">
    <property type="entry name" value="MAGE"/>
    <property type="match status" value="1"/>
</dbReference>
<keyword evidence="3" id="KW-1185">Reference proteome</keyword>
<dbReference type="PANTHER" id="PTHR11736:SF14">
    <property type="entry name" value="NSE3 HOMOLOG, SMC5-SMC6 COMPLEX COMPONENT"/>
    <property type="match status" value="1"/>
</dbReference>
<dbReference type="PANTHER" id="PTHR11736">
    <property type="entry name" value="MELANOMA-ASSOCIATED ANTIGEN MAGE ANTIGEN"/>
    <property type="match status" value="1"/>
</dbReference>
<protein>
    <submittedName>
        <fullName evidence="2">Scaffold/adaptor protein</fullName>
    </submittedName>
</protein>
<dbReference type="SMART" id="SM01373">
    <property type="entry name" value="MAGE"/>
    <property type="match status" value="1"/>
</dbReference>
<sequence>MSSTVGDLSQFDISSAEKEKLVRDVIRFVLFRMEQSGGCPIKREDLTQLIGGTGYKQRNLASCVINEAISKLSTIFGYEMRELQRLRSSTGPAARAQQSFGDAKSYIIISQLPDDVYRKYVENKDKFHMSGFTFVVIAVVHLAGGRITEENLWHQLRRVGVLESDENHPLFGNSKVALETLFQQRYLQKDKVKGPEGTTLYFELAERSLDAAMSDKIKQYISQVMLNHLKGVMFLLNYRCLSFLILSIVVNMYALKVGACPNAL</sequence>
<dbReference type="Gene3D" id="1.10.10.1200">
    <property type="entry name" value="MAGE homology domain, winged helix WH1 motif"/>
    <property type="match status" value="1"/>
</dbReference>